<dbReference type="Gene3D" id="1.10.260.40">
    <property type="entry name" value="lambda repressor-like DNA-binding domains"/>
    <property type="match status" value="1"/>
</dbReference>
<keyword evidence="3" id="KW-0238">DNA-binding</keyword>
<dbReference type="InterPro" id="IPR010359">
    <property type="entry name" value="IrrE_HExxH"/>
</dbReference>
<dbReference type="SUPFAM" id="SSF47413">
    <property type="entry name" value="lambda repressor-like DNA-binding domains"/>
    <property type="match status" value="1"/>
</dbReference>
<dbReference type="PROSITE" id="PS50943">
    <property type="entry name" value="HTH_CROC1"/>
    <property type="match status" value="1"/>
</dbReference>
<comment type="similarity">
    <text evidence="1">Belongs to the short-chain fatty acyl-CoA assimilation regulator (ScfR) family.</text>
</comment>
<protein>
    <recommendedName>
        <fullName evidence="5">HTH cro/C1-type domain-containing protein</fullName>
    </recommendedName>
</protein>
<accession>A0A1G6ZDZ2</accession>
<dbReference type="InterPro" id="IPR026281">
    <property type="entry name" value="HTH_RamB"/>
</dbReference>
<name>A0A1G6ZDZ2_9PROT</name>
<evidence type="ECO:0000313" key="6">
    <source>
        <dbReference type="EMBL" id="SDE00824.1"/>
    </source>
</evidence>
<organism evidence="6 7">
    <name type="scientific">Kordiimonas lacus</name>
    <dbReference type="NCBI Taxonomy" id="637679"/>
    <lineage>
        <taxon>Bacteria</taxon>
        <taxon>Pseudomonadati</taxon>
        <taxon>Pseudomonadota</taxon>
        <taxon>Alphaproteobacteria</taxon>
        <taxon>Kordiimonadales</taxon>
        <taxon>Kordiimonadaceae</taxon>
        <taxon>Kordiimonas</taxon>
    </lineage>
</organism>
<dbReference type="STRING" id="637679.GCA_001550055_02079"/>
<reference evidence="6 7" key="1">
    <citation type="submission" date="2016-10" db="EMBL/GenBank/DDBJ databases">
        <authorList>
            <person name="de Groot N.N."/>
        </authorList>
    </citation>
    <scope>NUCLEOTIDE SEQUENCE [LARGE SCALE GENOMIC DNA]</scope>
    <source>
        <strain evidence="6 7">CGMCC 1.9109</strain>
    </source>
</reference>
<feature type="domain" description="HTH cro/C1-type" evidence="5">
    <location>
        <begin position="13"/>
        <end position="67"/>
    </location>
</feature>
<keyword evidence="2" id="KW-0805">Transcription regulation</keyword>
<dbReference type="CDD" id="cd00093">
    <property type="entry name" value="HTH_XRE"/>
    <property type="match status" value="1"/>
</dbReference>
<dbReference type="GO" id="GO:0003700">
    <property type="term" value="F:DNA-binding transcription factor activity"/>
    <property type="evidence" value="ECO:0007669"/>
    <property type="project" value="TreeGrafter"/>
</dbReference>
<dbReference type="OrthoDB" id="1123084at2"/>
<dbReference type="InterPro" id="IPR050807">
    <property type="entry name" value="TransReg_Diox_bact_type"/>
</dbReference>
<dbReference type="Pfam" id="PF01381">
    <property type="entry name" value="HTH_3"/>
    <property type="match status" value="1"/>
</dbReference>
<keyword evidence="7" id="KW-1185">Reference proteome</keyword>
<dbReference type="GO" id="GO:0005829">
    <property type="term" value="C:cytosol"/>
    <property type="evidence" value="ECO:0007669"/>
    <property type="project" value="TreeGrafter"/>
</dbReference>
<dbReference type="PIRSF" id="PIRSF019251">
    <property type="entry name" value="Rv0465c"/>
    <property type="match status" value="1"/>
</dbReference>
<dbReference type="Pfam" id="PF09856">
    <property type="entry name" value="ScfRs"/>
    <property type="match status" value="1"/>
</dbReference>
<evidence type="ECO:0000256" key="2">
    <source>
        <dbReference type="ARBA" id="ARBA00023015"/>
    </source>
</evidence>
<evidence type="ECO:0000256" key="1">
    <source>
        <dbReference type="ARBA" id="ARBA00007227"/>
    </source>
</evidence>
<dbReference type="PANTHER" id="PTHR46797">
    <property type="entry name" value="HTH-TYPE TRANSCRIPTIONAL REGULATOR"/>
    <property type="match status" value="1"/>
</dbReference>
<dbReference type="Proteomes" id="UP000183685">
    <property type="component" value="Unassembled WGS sequence"/>
</dbReference>
<dbReference type="Pfam" id="PF06114">
    <property type="entry name" value="Peptidase_M78"/>
    <property type="match status" value="1"/>
</dbReference>
<keyword evidence="4" id="KW-0804">Transcription</keyword>
<dbReference type="PANTHER" id="PTHR46797:SF23">
    <property type="entry name" value="HTH-TYPE TRANSCRIPTIONAL REGULATOR SUTR"/>
    <property type="match status" value="1"/>
</dbReference>
<evidence type="ECO:0000259" key="5">
    <source>
        <dbReference type="PROSITE" id="PS50943"/>
    </source>
</evidence>
<dbReference type="InterPro" id="IPR001387">
    <property type="entry name" value="Cro/C1-type_HTH"/>
</dbReference>
<dbReference type="EMBL" id="FNAK01000004">
    <property type="protein sequence ID" value="SDE00824.1"/>
    <property type="molecule type" value="Genomic_DNA"/>
</dbReference>
<evidence type="ECO:0000313" key="7">
    <source>
        <dbReference type="Proteomes" id="UP000183685"/>
    </source>
</evidence>
<dbReference type="SMART" id="SM00530">
    <property type="entry name" value="HTH_XRE"/>
    <property type="match status" value="1"/>
</dbReference>
<gene>
    <name evidence="6" type="ORF">SAMN04488071_1776</name>
</gene>
<dbReference type="AlphaFoldDB" id="A0A1G6ZDZ2"/>
<dbReference type="InterPro" id="IPR010982">
    <property type="entry name" value="Lambda_DNA-bd_dom_sf"/>
</dbReference>
<dbReference type="GO" id="GO:0003677">
    <property type="term" value="F:DNA binding"/>
    <property type="evidence" value="ECO:0007669"/>
    <property type="project" value="UniProtKB-KW"/>
</dbReference>
<sequence>MAKERSIFMGPRIRRLRRDLGLTQAGMAEDLDVSPSYIALIESNQRPVTASMLLKLAEIYRTDIASLARGSGDDFNAQIAATFKSPLFADLDLSPLEIQDFASTFPATAEAVIRLYTAYQEGQMALADQSDGESTGGPDPVSEARRFLAARKNYFPEVDTKAEELAQEIKRVGGLEQYFTDQRIRVRHLPSDVMHGFTRRLDLHRREIVLDETLDHASANFQLALQIAYMEMTDVFSDCLAGTQFDTESGEKLTRRALANYAAGAIMMPYHAFAKAAKNGHYDIETLRRQFGASFEQVAHRLTTLQRPGQEGVPFFFIRVDAAGNVSKRLDGAGFPFARHGGSCPLWSVHSAFRTPREVITQWVELPDGERFFSIVRTVTAGGGGYGKLQVERAIALCCSSQHAHKLIYAKDTDISAVQPTPIGVTCRLCHRADCLARAEPPIGRALQSDDYRRPSTPFGLVDS</sequence>
<dbReference type="RefSeq" id="WP_068304624.1">
    <property type="nucleotide sequence ID" value="NZ_FNAK01000004.1"/>
</dbReference>
<proteinExistence type="inferred from homology"/>
<dbReference type="InterPro" id="IPR018653">
    <property type="entry name" value="ScfR_C"/>
</dbReference>
<evidence type="ECO:0000256" key="3">
    <source>
        <dbReference type="ARBA" id="ARBA00023125"/>
    </source>
</evidence>
<evidence type="ECO:0000256" key="4">
    <source>
        <dbReference type="ARBA" id="ARBA00023163"/>
    </source>
</evidence>